<evidence type="ECO:0000256" key="2">
    <source>
        <dbReference type="ARBA" id="ARBA00005262"/>
    </source>
</evidence>
<accession>A0A9J6NXN0</accession>
<evidence type="ECO:0000256" key="3">
    <source>
        <dbReference type="ARBA" id="ARBA00022475"/>
    </source>
</evidence>
<evidence type="ECO:0000256" key="1">
    <source>
        <dbReference type="ARBA" id="ARBA00004651"/>
    </source>
</evidence>
<feature type="transmembrane region" description="Helical" evidence="7">
    <location>
        <begin position="149"/>
        <end position="169"/>
    </location>
</feature>
<keyword evidence="6 7" id="KW-0472">Membrane</keyword>
<reference evidence="8" key="1">
    <citation type="journal article" date="2021" name="mSystems">
        <title>Bacteria and Archaea Synergistically Convert Glycine Betaine to Biogenic Methane in the Formosa Cold Seep of the South China Sea.</title>
        <authorList>
            <person name="Li L."/>
            <person name="Zhang W."/>
            <person name="Zhang S."/>
            <person name="Song L."/>
            <person name="Sun Q."/>
            <person name="Zhang H."/>
            <person name="Xiang H."/>
            <person name="Dong X."/>
        </authorList>
    </citation>
    <scope>NUCLEOTIDE SEQUENCE</scope>
    <source>
        <strain evidence="8">ZWT</strain>
    </source>
</reference>
<evidence type="ECO:0000313" key="9">
    <source>
        <dbReference type="Proteomes" id="UP001056429"/>
    </source>
</evidence>
<evidence type="ECO:0000256" key="5">
    <source>
        <dbReference type="ARBA" id="ARBA00022989"/>
    </source>
</evidence>
<dbReference type="EMBL" id="JAGSOJ010000001">
    <property type="protein sequence ID" value="MCM1989263.1"/>
    <property type="molecule type" value="Genomic_DNA"/>
</dbReference>
<keyword evidence="3" id="KW-1003">Cell membrane</keyword>
<feature type="transmembrane region" description="Helical" evidence="7">
    <location>
        <begin position="6"/>
        <end position="28"/>
    </location>
</feature>
<dbReference type="Proteomes" id="UP001056429">
    <property type="component" value="Unassembled WGS sequence"/>
</dbReference>
<keyword evidence="9" id="KW-1185">Reference proteome</keyword>
<dbReference type="PANTHER" id="PTHR43663:SF1">
    <property type="entry name" value="CHROMATE TRANSPORTER"/>
    <property type="match status" value="1"/>
</dbReference>
<dbReference type="Pfam" id="PF02417">
    <property type="entry name" value="Chromate_transp"/>
    <property type="match status" value="1"/>
</dbReference>
<comment type="caution">
    <text evidence="8">The sequence shown here is derived from an EMBL/GenBank/DDBJ whole genome shotgun (WGS) entry which is preliminary data.</text>
</comment>
<evidence type="ECO:0000313" key="8">
    <source>
        <dbReference type="EMBL" id="MCM1989263.1"/>
    </source>
</evidence>
<comment type="similarity">
    <text evidence="2">Belongs to the chromate ion transporter (CHR) (TC 2.A.51) family.</text>
</comment>
<dbReference type="GO" id="GO:0005886">
    <property type="term" value="C:plasma membrane"/>
    <property type="evidence" value="ECO:0007669"/>
    <property type="project" value="UniProtKB-SubCell"/>
</dbReference>
<reference evidence="8" key="2">
    <citation type="submission" date="2021-04" db="EMBL/GenBank/DDBJ databases">
        <authorList>
            <person name="Dong X."/>
        </authorList>
    </citation>
    <scope>NUCLEOTIDE SEQUENCE</scope>
    <source>
        <strain evidence="8">ZWT</strain>
    </source>
</reference>
<sequence>MLFNIFLIFAKLSMFCFGGGYVMIPIILEELEKNGWATAAEVIDVVAIAGMSPGPIVANAAVGFGYKIAGVPGVLAALLGITIPCGIIVIVVAKFFLKFYENDKIQSALYGIRAVITGIIFFAAVKLALENGIIGASENLFIKNGYNIFVSSNQLFELKSIIIIVLSFLALLKTKIHPIFIICIAGGVGLFLF</sequence>
<dbReference type="GO" id="GO:0015109">
    <property type="term" value="F:chromate transmembrane transporter activity"/>
    <property type="evidence" value="ECO:0007669"/>
    <property type="project" value="InterPro"/>
</dbReference>
<feature type="transmembrane region" description="Helical" evidence="7">
    <location>
        <begin position="109"/>
        <end position="129"/>
    </location>
</feature>
<organism evidence="8 9">
    <name type="scientific">Oceanirhabdus seepicola</name>
    <dbReference type="NCBI Taxonomy" id="2828781"/>
    <lineage>
        <taxon>Bacteria</taxon>
        <taxon>Bacillati</taxon>
        <taxon>Bacillota</taxon>
        <taxon>Clostridia</taxon>
        <taxon>Eubacteriales</taxon>
        <taxon>Clostridiaceae</taxon>
        <taxon>Oceanirhabdus</taxon>
    </lineage>
</organism>
<evidence type="ECO:0000256" key="7">
    <source>
        <dbReference type="SAM" id="Phobius"/>
    </source>
</evidence>
<feature type="transmembrane region" description="Helical" evidence="7">
    <location>
        <begin position="74"/>
        <end position="97"/>
    </location>
</feature>
<feature type="transmembrane region" description="Helical" evidence="7">
    <location>
        <begin position="176"/>
        <end position="192"/>
    </location>
</feature>
<dbReference type="InterPro" id="IPR052518">
    <property type="entry name" value="CHR_Transporter"/>
</dbReference>
<protein>
    <submittedName>
        <fullName evidence="8">Chromate transporter</fullName>
    </submittedName>
</protein>
<dbReference type="PANTHER" id="PTHR43663">
    <property type="entry name" value="CHROMATE TRANSPORT PROTEIN-RELATED"/>
    <property type="match status" value="1"/>
</dbReference>
<dbReference type="RefSeq" id="WP_250858247.1">
    <property type="nucleotide sequence ID" value="NZ_JAGSOJ010000001.1"/>
</dbReference>
<keyword evidence="5 7" id="KW-1133">Transmembrane helix</keyword>
<feature type="transmembrane region" description="Helical" evidence="7">
    <location>
        <begin position="40"/>
        <end position="62"/>
    </location>
</feature>
<name>A0A9J6NXN0_9CLOT</name>
<evidence type="ECO:0000256" key="6">
    <source>
        <dbReference type="ARBA" id="ARBA00023136"/>
    </source>
</evidence>
<evidence type="ECO:0000256" key="4">
    <source>
        <dbReference type="ARBA" id="ARBA00022692"/>
    </source>
</evidence>
<comment type="subcellular location">
    <subcellularLocation>
        <location evidence="1">Cell membrane</location>
        <topology evidence="1">Multi-pass membrane protein</topology>
    </subcellularLocation>
</comment>
<proteinExistence type="inferred from homology"/>
<keyword evidence="4 7" id="KW-0812">Transmembrane</keyword>
<dbReference type="AlphaFoldDB" id="A0A9J6NXN0"/>
<gene>
    <name evidence="8" type="ORF">KDK92_05875</name>
</gene>
<dbReference type="InterPro" id="IPR003370">
    <property type="entry name" value="Chromate_transpt"/>
</dbReference>